<dbReference type="Proteomes" id="UP001169719">
    <property type="component" value="Unassembled WGS sequence"/>
</dbReference>
<dbReference type="EMBL" id="JAUEOZ010000003">
    <property type="protein sequence ID" value="MDN2483877.1"/>
    <property type="molecule type" value="Genomic_DNA"/>
</dbReference>
<dbReference type="PIRSF" id="PIRSF028788">
    <property type="entry name" value="TfoX_Sxy"/>
    <property type="match status" value="1"/>
</dbReference>
<evidence type="ECO:0000313" key="3">
    <source>
        <dbReference type="EMBL" id="MDN2483877.1"/>
    </source>
</evidence>
<keyword evidence="4" id="KW-1185">Reference proteome</keyword>
<name>A0ABT7Y746_9VIBR</name>
<dbReference type="PANTHER" id="PTHR36121:SF1">
    <property type="entry name" value="PROTEIN SXY"/>
    <property type="match status" value="1"/>
</dbReference>
<dbReference type="InterPro" id="IPR047525">
    <property type="entry name" value="TfoX-like"/>
</dbReference>
<dbReference type="Gene3D" id="1.10.150.20">
    <property type="entry name" value="5' to 3' exonuclease, C-terminal subdomain"/>
    <property type="match status" value="1"/>
</dbReference>
<feature type="domain" description="TfoX C-terminal" evidence="2">
    <location>
        <begin position="122"/>
        <end position="196"/>
    </location>
</feature>
<dbReference type="InterPro" id="IPR007076">
    <property type="entry name" value="TfoX_N"/>
</dbReference>
<feature type="domain" description="TfoX N-terminal" evidence="1">
    <location>
        <begin position="24"/>
        <end position="107"/>
    </location>
</feature>
<proteinExistence type="predicted"/>
<dbReference type="RefSeq" id="WP_289964040.1">
    <property type="nucleotide sequence ID" value="NZ_JAUEOZ010000003.1"/>
</dbReference>
<dbReference type="InterPro" id="IPR007077">
    <property type="entry name" value="TfoX_C"/>
</dbReference>
<evidence type="ECO:0000259" key="1">
    <source>
        <dbReference type="Pfam" id="PF04993"/>
    </source>
</evidence>
<dbReference type="Pfam" id="PF04993">
    <property type="entry name" value="TfoX_N"/>
    <property type="match status" value="1"/>
</dbReference>
<evidence type="ECO:0000313" key="4">
    <source>
        <dbReference type="Proteomes" id="UP001169719"/>
    </source>
</evidence>
<organism evidence="3 4">
    <name type="scientific">Vibrio agarivorans</name>
    <dbReference type="NCBI Taxonomy" id="153622"/>
    <lineage>
        <taxon>Bacteria</taxon>
        <taxon>Pseudomonadati</taxon>
        <taxon>Pseudomonadota</taxon>
        <taxon>Gammaproteobacteria</taxon>
        <taxon>Vibrionales</taxon>
        <taxon>Vibrionaceae</taxon>
        <taxon>Vibrio</taxon>
    </lineage>
</organism>
<gene>
    <name evidence="3" type="ORF">QWJ08_21215</name>
</gene>
<dbReference type="Pfam" id="PF04994">
    <property type="entry name" value="TfoX_C"/>
    <property type="match status" value="1"/>
</dbReference>
<comment type="caution">
    <text evidence="3">The sequence shown here is derived from an EMBL/GenBank/DDBJ whole genome shotgun (WGS) entry which is preliminary data.</text>
</comment>
<dbReference type="SUPFAM" id="SSF159894">
    <property type="entry name" value="YgaC/TfoX-N like"/>
    <property type="match status" value="1"/>
</dbReference>
<accession>A0ABT7Y746</accession>
<dbReference type="InterPro" id="IPR026256">
    <property type="entry name" value="TfoX-like_gammaprotbact"/>
</dbReference>
<dbReference type="PANTHER" id="PTHR36121">
    <property type="entry name" value="PROTEIN SXY"/>
    <property type="match status" value="1"/>
</dbReference>
<sequence length="203" mass="23528">MNTSIHDDFVRDTIEIVNRAVGKQVDVKQAFGTAAIHVDGIYFASIQNELLHIRSGNEDKELFEKLGWEKRTYQKKHIQVTTGYYTVPSQYLRPQSELLRDLINQSYLSACKDRENQTIEKTERVKDLPNLSLKIERMFKKAGITTVEQLRLAGSVYAYLRLNIDNPEILWRIEGALRGVHYSTLSIEERQLLSAKAQQATWW</sequence>
<evidence type="ECO:0000259" key="2">
    <source>
        <dbReference type="Pfam" id="PF04994"/>
    </source>
</evidence>
<reference evidence="3" key="1">
    <citation type="submission" date="2024-05" db="EMBL/GenBank/DDBJ databases">
        <title>Genome Sequences of Four Agar- Degrading Marine Bacteria.</title>
        <authorList>
            <person name="Phillips E.K."/>
            <person name="Shaffer J.C."/>
            <person name="Henson M.W."/>
            <person name="Temperton B."/>
            <person name="Thrash C.J."/>
            <person name="Martin M.O."/>
        </authorList>
    </citation>
    <scope>NUCLEOTIDE SEQUENCE</scope>
    <source>
        <strain evidence="3">EKP203</strain>
    </source>
</reference>
<protein>
    <submittedName>
        <fullName evidence="3">TfoX/Sxy family DNA transformation protein</fullName>
    </submittedName>
</protein>
<dbReference type="Gene3D" id="3.30.1460.30">
    <property type="entry name" value="YgaC/TfoX-N like chaperone"/>
    <property type="match status" value="1"/>
</dbReference>